<gene>
    <name evidence="2" type="ORF">VNO78_22847</name>
</gene>
<evidence type="ECO:0000256" key="1">
    <source>
        <dbReference type="SAM" id="Phobius"/>
    </source>
</evidence>
<keyword evidence="1" id="KW-0812">Transmembrane</keyword>
<evidence type="ECO:0000313" key="2">
    <source>
        <dbReference type="EMBL" id="KAK7388045.1"/>
    </source>
</evidence>
<reference evidence="2 3" key="1">
    <citation type="submission" date="2024-01" db="EMBL/GenBank/DDBJ databases">
        <title>The genomes of 5 underutilized Papilionoideae crops provide insights into root nodulation and disease resistanc.</title>
        <authorList>
            <person name="Jiang F."/>
        </authorList>
    </citation>
    <scope>NUCLEOTIDE SEQUENCE [LARGE SCALE GENOMIC DNA]</scope>
    <source>
        <strain evidence="2">DUOXIRENSHENG_FW03</strain>
        <tissue evidence="2">Leaves</tissue>
    </source>
</reference>
<dbReference type="Proteomes" id="UP001386955">
    <property type="component" value="Unassembled WGS sequence"/>
</dbReference>
<keyword evidence="1" id="KW-1133">Transmembrane helix</keyword>
<keyword evidence="3" id="KW-1185">Reference proteome</keyword>
<sequence length="74" mass="8334">MIVFLSLLNNIYLPFSGIIFISPFLGQYISPLLWDNMKGRGLTGVEICESGDYPEVQEVKRVVQGQNPLDLSMK</sequence>
<keyword evidence="1" id="KW-0472">Membrane</keyword>
<comment type="caution">
    <text evidence="2">The sequence shown here is derived from an EMBL/GenBank/DDBJ whole genome shotgun (WGS) entry which is preliminary data.</text>
</comment>
<organism evidence="2 3">
    <name type="scientific">Psophocarpus tetragonolobus</name>
    <name type="common">Winged bean</name>
    <name type="synonym">Dolichos tetragonolobus</name>
    <dbReference type="NCBI Taxonomy" id="3891"/>
    <lineage>
        <taxon>Eukaryota</taxon>
        <taxon>Viridiplantae</taxon>
        <taxon>Streptophyta</taxon>
        <taxon>Embryophyta</taxon>
        <taxon>Tracheophyta</taxon>
        <taxon>Spermatophyta</taxon>
        <taxon>Magnoliopsida</taxon>
        <taxon>eudicotyledons</taxon>
        <taxon>Gunneridae</taxon>
        <taxon>Pentapetalae</taxon>
        <taxon>rosids</taxon>
        <taxon>fabids</taxon>
        <taxon>Fabales</taxon>
        <taxon>Fabaceae</taxon>
        <taxon>Papilionoideae</taxon>
        <taxon>50 kb inversion clade</taxon>
        <taxon>NPAAA clade</taxon>
        <taxon>indigoferoid/millettioid clade</taxon>
        <taxon>Phaseoleae</taxon>
        <taxon>Psophocarpus</taxon>
    </lineage>
</organism>
<protein>
    <submittedName>
        <fullName evidence="2">Uncharacterized protein</fullName>
    </submittedName>
</protein>
<evidence type="ECO:0000313" key="3">
    <source>
        <dbReference type="Proteomes" id="UP001386955"/>
    </source>
</evidence>
<proteinExistence type="predicted"/>
<dbReference type="EMBL" id="JAYMYS010000006">
    <property type="protein sequence ID" value="KAK7388045.1"/>
    <property type="molecule type" value="Genomic_DNA"/>
</dbReference>
<name>A0AAN9S2A7_PSOTE</name>
<accession>A0AAN9S2A7</accession>
<feature type="transmembrane region" description="Helical" evidence="1">
    <location>
        <begin position="12"/>
        <end position="34"/>
    </location>
</feature>
<dbReference type="AlphaFoldDB" id="A0AAN9S2A7"/>